<dbReference type="PANTHER" id="PTHR31635:SF196">
    <property type="entry name" value="REVERSE TRANSCRIPTASE DOMAIN-CONTAINING PROTEIN-RELATED"/>
    <property type="match status" value="1"/>
</dbReference>
<accession>A0A8B9GNW5</accession>
<dbReference type="AlphaFoldDB" id="A0A8B9GNW5"/>
<evidence type="ECO:0000313" key="2">
    <source>
        <dbReference type="Ensembl" id="ENSAMXP00005001062.1"/>
    </source>
</evidence>
<organism evidence="2 3">
    <name type="scientific">Astyanax mexicanus</name>
    <name type="common">Blind cave fish</name>
    <name type="synonym">Astyanax fasciatus mexicanus</name>
    <dbReference type="NCBI Taxonomy" id="7994"/>
    <lineage>
        <taxon>Eukaryota</taxon>
        <taxon>Metazoa</taxon>
        <taxon>Chordata</taxon>
        <taxon>Craniata</taxon>
        <taxon>Vertebrata</taxon>
        <taxon>Euteleostomi</taxon>
        <taxon>Actinopterygii</taxon>
        <taxon>Neopterygii</taxon>
        <taxon>Teleostei</taxon>
        <taxon>Ostariophysi</taxon>
        <taxon>Characiformes</taxon>
        <taxon>Characoidei</taxon>
        <taxon>Acestrorhamphidae</taxon>
        <taxon>Acestrorhamphinae</taxon>
        <taxon>Astyanax</taxon>
    </lineage>
</organism>
<dbReference type="InterPro" id="IPR000477">
    <property type="entry name" value="RT_dom"/>
</dbReference>
<name>A0A8B9GNW5_ASTMX</name>
<feature type="domain" description="Reverse transcriptase" evidence="1">
    <location>
        <begin position="1"/>
        <end position="149"/>
    </location>
</feature>
<evidence type="ECO:0000259" key="1">
    <source>
        <dbReference type="PROSITE" id="PS50878"/>
    </source>
</evidence>
<dbReference type="Proteomes" id="UP000694621">
    <property type="component" value="Unplaced"/>
</dbReference>
<dbReference type="PROSITE" id="PS50878">
    <property type="entry name" value="RT_POL"/>
    <property type="match status" value="1"/>
</dbReference>
<protein>
    <recommendedName>
        <fullName evidence="1">Reverse transcriptase domain-containing protein</fullName>
    </recommendedName>
</protein>
<reference evidence="2" key="1">
    <citation type="submission" date="2025-08" db="UniProtKB">
        <authorList>
            <consortium name="Ensembl"/>
        </authorList>
    </citation>
    <scope>IDENTIFICATION</scope>
</reference>
<dbReference type="Pfam" id="PF00078">
    <property type="entry name" value="RVT_1"/>
    <property type="match status" value="1"/>
</dbReference>
<dbReference type="Ensembl" id="ENSAMXT00005001200.1">
    <property type="protein sequence ID" value="ENSAMXP00005001062.1"/>
    <property type="gene ID" value="ENSAMXG00005000670.1"/>
</dbReference>
<proteinExistence type="predicted"/>
<evidence type="ECO:0000313" key="3">
    <source>
        <dbReference type="Proteomes" id="UP000694621"/>
    </source>
</evidence>
<sequence length="289" mass="33126">MEFYGFSKKFINILKLLYKKTVVQINVNGVLTDKFEIKRGVKQGCPLSAALYIMAISPLLNRIKSDKNILGVKYLNDYVKISAYADDIAVFIKNQEEWQIIQEHFKFYEEVSGAKLNTNKTEGIWMGEKDHPQIEIELKEEVKILGLIIKRNNCNDFNWDKKSQEIKNELGRWKIANYKTRINIIKSFILPKLNFLATIFPPKESLIISLNKLCVRFIWGNNREVTKRDLLFKNKALGGLGALDLGLKLKVTYCKMVAQALKREAVWIGEKNAGTGNLVKGFQTKSADS</sequence>
<dbReference type="SUPFAM" id="SSF56672">
    <property type="entry name" value="DNA/RNA polymerases"/>
    <property type="match status" value="1"/>
</dbReference>
<dbReference type="InterPro" id="IPR043502">
    <property type="entry name" value="DNA/RNA_pol_sf"/>
</dbReference>
<dbReference type="PANTHER" id="PTHR31635">
    <property type="entry name" value="REVERSE TRANSCRIPTASE DOMAIN-CONTAINING PROTEIN-RELATED"/>
    <property type="match status" value="1"/>
</dbReference>